<dbReference type="AlphaFoldDB" id="V6I5A1"/>
<organism evidence="1 2">
    <name type="scientific">Leptospira alexanderi serovar Manhao 3 str. L 60</name>
    <dbReference type="NCBI Taxonomy" id="1049759"/>
    <lineage>
        <taxon>Bacteria</taxon>
        <taxon>Pseudomonadati</taxon>
        <taxon>Spirochaetota</taxon>
        <taxon>Spirochaetia</taxon>
        <taxon>Leptospirales</taxon>
        <taxon>Leptospiraceae</taxon>
        <taxon>Leptospira</taxon>
    </lineage>
</organism>
<sequence length="61" mass="7314">MYRVMDESGYVYNCFHKKTGIHSILKFQNEKKFRCFGKQFLIEDKYLDLFGILQSISIRKG</sequence>
<reference evidence="1" key="1">
    <citation type="submission" date="2013-05" db="EMBL/GenBank/DDBJ databases">
        <authorList>
            <person name="Harkins D.M."/>
            <person name="Durkin A.S."/>
            <person name="Brinkac L.M."/>
            <person name="Haft D.H."/>
            <person name="Selengut J.D."/>
            <person name="Sanka R."/>
            <person name="DePew J."/>
            <person name="Purushe J."/>
            <person name="Hartskeerl R.A."/>
            <person name="Ahmed A."/>
            <person name="van der Linden H."/>
            <person name="Goris M.G.A."/>
            <person name="Vinetz J.M."/>
            <person name="Sutton G.G."/>
            <person name="Nierman W.C."/>
            <person name="Fouts D.E."/>
        </authorList>
    </citation>
    <scope>NUCLEOTIDE SEQUENCE [LARGE SCALE GENOMIC DNA]</scope>
    <source>
        <strain evidence="1">L 60</strain>
    </source>
</reference>
<dbReference type="STRING" id="100053.GCA_002009845_03256"/>
<keyword evidence="2" id="KW-1185">Reference proteome</keyword>
<name>V6I5A1_9LEPT</name>
<gene>
    <name evidence="1" type="ORF">LEP1GSC062_0242</name>
</gene>
<protein>
    <submittedName>
        <fullName evidence="1">Uncharacterized protein</fullName>
    </submittedName>
</protein>
<dbReference type="EMBL" id="AHMT02000061">
    <property type="protein sequence ID" value="EQA60509.1"/>
    <property type="molecule type" value="Genomic_DNA"/>
</dbReference>
<proteinExistence type="predicted"/>
<evidence type="ECO:0000313" key="2">
    <source>
        <dbReference type="Proteomes" id="UP000018747"/>
    </source>
</evidence>
<dbReference type="Proteomes" id="UP000018747">
    <property type="component" value="Unassembled WGS sequence"/>
</dbReference>
<evidence type="ECO:0000313" key="1">
    <source>
        <dbReference type="EMBL" id="EQA60509.1"/>
    </source>
</evidence>
<accession>V6I5A1</accession>
<comment type="caution">
    <text evidence="1">The sequence shown here is derived from an EMBL/GenBank/DDBJ whole genome shotgun (WGS) entry which is preliminary data.</text>
</comment>